<feature type="transmembrane region" description="Helical" evidence="1">
    <location>
        <begin position="286"/>
        <end position="305"/>
    </location>
</feature>
<dbReference type="InterPro" id="IPR010645">
    <property type="entry name" value="MFS_4"/>
</dbReference>
<dbReference type="PANTHER" id="PTHR23537:SF1">
    <property type="entry name" value="SUGAR TRANSPORTER"/>
    <property type="match status" value="1"/>
</dbReference>
<dbReference type="GO" id="GO:0005886">
    <property type="term" value="C:plasma membrane"/>
    <property type="evidence" value="ECO:0007669"/>
    <property type="project" value="TreeGrafter"/>
</dbReference>
<feature type="transmembrane region" description="Helical" evidence="1">
    <location>
        <begin position="235"/>
        <end position="253"/>
    </location>
</feature>
<feature type="transmembrane region" description="Helical" evidence="1">
    <location>
        <begin position="130"/>
        <end position="151"/>
    </location>
</feature>
<proteinExistence type="predicted"/>
<feature type="transmembrane region" description="Helical" evidence="1">
    <location>
        <begin position="157"/>
        <end position="177"/>
    </location>
</feature>
<organism evidence="2 3">
    <name type="scientific">Mycolicibacterium litorale</name>
    <dbReference type="NCBI Taxonomy" id="758802"/>
    <lineage>
        <taxon>Bacteria</taxon>
        <taxon>Bacillati</taxon>
        <taxon>Actinomycetota</taxon>
        <taxon>Actinomycetes</taxon>
        <taxon>Mycobacteriales</taxon>
        <taxon>Mycobacteriaceae</taxon>
        <taxon>Mycolicibacterium</taxon>
    </lineage>
</organism>
<dbReference type="PANTHER" id="PTHR23537">
    <property type="match status" value="1"/>
</dbReference>
<feature type="transmembrane region" description="Helical" evidence="1">
    <location>
        <begin position="198"/>
        <end position="223"/>
    </location>
</feature>
<reference evidence="2 3" key="1">
    <citation type="journal article" date="2019" name="Emerg. Microbes Infect.">
        <title>Comprehensive subspecies identification of 175 nontuberculous mycobacteria species based on 7547 genomic profiles.</title>
        <authorList>
            <person name="Matsumoto Y."/>
            <person name="Kinjo T."/>
            <person name="Motooka D."/>
            <person name="Nabeya D."/>
            <person name="Jung N."/>
            <person name="Uechi K."/>
            <person name="Horii T."/>
            <person name="Iida T."/>
            <person name="Fujita J."/>
            <person name="Nakamura S."/>
        </authorList>
    </citation>
    <scope>NUCLEOTIDE SEQUENCE [LARGE SCALE GENOMIC DNA]</scope>
    <source>
        <strain evidence="2 3">JCM 17423</strain>
    </source>
</reference>
<dbReference type="Gene3D" id="1.20.1250.20">
    <property type="entry name" value="MFS general substrate transporter like domains"/>
    <property type="match status" value="1"/>
</dbReference>
<dbReference type="SUPFAM" id="SSF103473">
    <property type="entry name" value="MFS general substrate transporter"/>
    <property type="match status" value="1"/>
</dbReference>
<feature type="transmembrane region" description="Helical" evidence="1">
    <location>
        <begin position="38"/>
        <end position="61"/>
    </location>
</feature>
<feature type="transmembrane region" description="Helical" evidence="1">
    <location>
        <begin position="260"/>
        <end position="280"/>
    </location>
</feature>
<gene>
    <name evidence="2" type="ORF">MLIT_51350</name>
</gene>
<keyword evidence="1" id="KW-0812">Transmembrane</keyword>
<protein>
    <submittedName>
        <fullName evidence="2">MFS transporter</fullName>
    </submittedName>
</protein>
<feature type="transmembrane region" description="Helical" evidence="1">
    <location>
        <begin position="346"/>
        <end position="368"/>
    </location>
</feature>
<feature type="transmembrane region" description="Helical" evidence="1">
    <location>
        <begin position="317"/>
        <end position="340"/>
    </location>
</feature>
<name>A0AAD1MX85_9MYCO</name>
<evidence type="ECO:0000313" key="2">
    <source>
        <dbReference type="EMBL" id="BBY19543.1"/>
    </source>
</evidence>
<keyword evidence="1" id="KW-1133">Transmembrane helix</keyword>
<feature type="transmembrane region" description="Helical" evidence="1">
    <location>
        <begin position="73"/>
        <end position="92"/>
    </location>
</feature>
<dbReference type="EMBL" id="AP022586">
    <property type="protein sequence ID" value="BBY19543.1"/>
    <property type="molecule type" value="Genomic_DNA"/>
</dbReference>
<dbReference type="InterPro" id="IPR036259">
    <property type="entry name" value="MFS_trans_sf"/>
</dbReference>
<accession>A0AAD1MX85</accession>
<dbReference type="Pfam" id="PF06779">
    <property type="entry name" value="MFS_4"/>
    <property type="match status" value="1"/>
</dbReference>
<sequence>MQHHAHVARTAAVLAAAMGVGRFVYTPILPLMTAQAGVTAHTAAGLATANYAGYLAGALVGTFSPRLARSVSLCRASLIALIAGLAAMPLATGVTEWMLLRGLAGVASALVFVIAVNTMLEHLHDRPAHLAGWGLGGVGAGIALSAVLVLALDDWKLAWWGAAAVAAVLGAAAWTMVSPADTATADGSAAHRPPHGVFTLLLLSYTLEGIGYIIAGTFLVAAVPDDAPGWLGGGVWLAVGLATVPSAALWAALSAKWSHPALLAAALCVQAGGIAAAGLLGGVTAALAGAVLFGGTFVGVSTLALAAGRVLRYPRAVALLTAGYSAGQILGPVAVAPVLHHGFRPALLVGAMVVLAAAVAAGVMRIVVGQPHRRLGQPEITDTTGEFVDHGVHHGVGLATPPHQ</sequence>
<dbReference type="Proteomes" id="UP000466607">
    <property type="component" value="Chromosome"/>
</dbReference>
<evidence type="ECO:0000313" key="3">
    <source>
        <dbReference type="Proteomes" id="UP000466607"/>
    </source>
</evidence>
<dbReference type="AlphaFoldDB" id="A0AAD1MX85"/>
<evidence type="ECO:0000256" key="1">
    <source>
        <dbReference type="SAM" id="Phobius"/>
    </source>
</evidence>
<keyword evidence="3" id="KW-1185">Reference proteome</keyword>
<keyword evidence="1" id="KW-0472">Membrane</keyword>
<feature type="transmembrane region" description="Helical" evidence="1">
    <location>
        <begin position="12"/>
        <end position="32"/>
    </location>
</feature>
<feature type="transmembrane region" description="Helical" evidence="1">
    <location>
        <begin position="98"/>
        <end position="118"/>
    </location>
</feature>